<dbReference type="Proteomes" id="UP000551501">
    <property type="component" value="Unassembled WGS sequence"/>
</dbReference>
<proteinExistence type="predicted"/>
<comment type="caution">
    <text evidence="2">The sequence shown here is derived from an EMBL/GenBank/DDBJ whole genome shotgun (WGS) entry which is preliminary data.</text>
</comment>
<feature type="transmembrane region" description="Helical" evidence="1">
    <location>
        <begin position="77"/>
        <end position="101"/>
    </location>
</feature>
<feature type="transmembrane region" description="Helical" evidence="1">
    <location>
        <begin position="113"/>
        <end position="130"/>
    </location>
</feature>
<dbReference type="EMBL" id="JACIFP010000001">
    <property type="protein sequence ID" value="MBB4135379.1"/>
    <property type="molecule type" value="Genomic_DNA"/>
</dbReference>
<evidence type="ECO:0000313" key="2">
    <source>
        <dbReference type="EMBL" id="MBB4135379.1"/>
    </source>
</evidence>
<name>A0A840F1W9_9ACTN</name>
<reference evidence="2 3" key="1">
    <citation type="submission" date="2020-08" db="EMBL/GenBank/DDBJ databases">
        <title>Sequencing the genomes of 1000 actinobacteria strains.</title>
        <authorList>
            <person name="Klenk H.-P."/>
        </authorList>
    </citation>
    <scope>NUCLEOTIDE SEQUENCE [LARGE SCALE GENOMIC DNA]</scope>
    <source>
        <strain evidence="2 3">DSM 45298</strain>
    </source>
</reference>
<gene>
    <name evidence="2" type="ORF">BKA16_001931</name>
</gene>
<dbReference type="RefSeq" id="WP_183370427.1">
    <property type="nucleotide sequence ID" value="NZ_BAABHL010000065.1"/>
</dbReference>
<accession>A0A840F1W9</accession>
<keyword evidence="1" id="KW-0812">Transmembrane</keyword>
<evidence type="ECO:0000256" key="1">
    <source>
        <dbReference type="SAM" id="Phobius"/>
    </source>
</evidence>
<keyword evidence="3" id="KW-1185">Reference proteome</keyword>
<protein>
    <submittedName>
        <fullName evidence="2">Uncharacterized protein</fullName>
    </submittedName>
</protein>
<evidence type="ECO:0000313" key="3">
    <source>
        <dbReference type="Proteomes" id="UP000551501"/>
    </source>
</evidence>
<organism evidence="2 3">
    <name type="scientific">Gordonia humi</name>
    <dbReference type="NCBI Taxonomy" id="686429"/>
    <lineage>
        <taxon>Bacteria</taxon>
        <taxon>Bacillati</taxon>
        <taxon>Actinomycetota</taxon>
        <taxon>Actinomycetes</taxon>
        <taxon>Mycobacteriales</taxon>
        <taxon>Gordoniaceae</taxon>
        <taxon>Gordonia</taxon>
    </lineage>
</organism>
<keyword evidence="1" id="KW-1133">Transmembrane helix</keyword>
<keyword evidence="1" id="KW-0472">Membrane</keyword>
<feature type="transmembrane region" description="Helical" evidence="1">
    <location>
        <begin position="45"/>
        <end position="65"/>
    </location>
</feature>
<feature type="transmembrane region" description="Helical" evidence="1">
    <location>
        <begin position="19"/>
        <end position="39"/>
    </location>
</feature>
<dbReference type="AlphaFoldDB" id="A0A840F1W9"/>
<sequence length="187" mass="18725">MPICLTTADSPADPAMHGVLAAVVSLILGVAAHGFGGGLTAHGPATSHVLILGALAVVVGLIRAGQVKSADARRSPGVGWVGTAAALVGGQVVAHACLAMLGHGALMPDTSMLVWHVLALPAAVAVLVVAERLTHACRRRILIVRRLATGVEPVEPIVPAAVHSTLARVHTLLLVSASGVRGPPAAV</sequence>